<accession>A0A7M1HVY1</accession>
<evidence type="ECO:0000313" key="1">
    <source>
        <dbReference type="EMBL" id="QOQ30730.1"/>
    </source>
</evidence>
<keyword evidence="1" id="KW-0614">Plasmid</keyword>
<sequence length="65" mass="7331">MRAMRVCAGVVSLSKGNSTEDQKRTAQQVHLSRNWRPLKSKFAQSPQVLYRCRQSELIACATHAT</sequence>
<name>A0A7M1HVY1_PSEPU</name>
<dbReference type="AlphaFoldDB" id="A0A7M1HVY1"/>
<proteinExistence type="predicted"/>
<protein>
    <submittedName>
        <fullName evidence="1">Uncharacterized protein</fullName>
    </submittedName>
</protein>
<organism evidence="1">
    <name type="scientific">Pseudomonas putida</name>
    <name type="common">Arthrobacter siderocapsulatus</name>
    <dbReference type="NCBI Taxonomy" id="303"/>
    <lineage>
        <taxon>Bacteria</taxon>
        <taxon>Pseudomonadati</taxon>
        <taxon>Pseudomonadota</taxon>
        <taxon>Gammaproteobacteria</taxon>
        <taxon>Pseudomonadales</taxon>
        <taxon>Pseudomonadaceae</taxon>
        <taxon>Pseudomonas</taxon>
    </lineage>
</organism>
<reference evidence="1" key="1">
    <citation type="submission" date="2020-02" db="EMBL/GenBank/DDBJ databases">
        <authorList>
            <person name="Zhou D."/>
        </authorList>
    </citation>
    <scope>NUCLEOTIDE SEQUENCE</scope>
    <source>
        <strain evidence="1">15420352</strain>
        <plasmid evidence="1">p420352-strA</plasmid>
    </source>
</reference>
<geneLocation type="plasmid" evidence="1">
    <name>p420352-strA</name>
</geneLocation>
<dbReference type="EMBL" id="MT074087">
    <property type="protein sequence ID" value="QOQ30730.1"/>
    <property type="molecule type" value="Genomic_DNA"/>
</dbReference>